<dbReference type="EMBL" id="JASMQC010000049">
    <property type="protein sequence ID" value="KAK1929382.1"/>
    <property type="molecule type" value="Genomic_DNA"/>
</dbReference>
<comment type="caution">
    <text evidence="1">The sequence shown here is derived from an EMBL/GenBank/DDBJ whole genome shotgun (WGS) entry which is preliminary data.</text>
</comment>
<evidence type="ECO:0000313" key="2">
    <source>
        <dbReference type="Proteomes" id="UP001259832"/>
    </source>
</evidence>
<reference evidence="1" key="1">
    <citation type="submission" date="2023-08" db="EMBL/GenBank/DDBJ databases">
        <title>Reference Genome Resource for the Citrus Pathogen Phytophthora citrophthora.</title>
        <authorList>
            <person name="Moller H."/>
            <person name="Coetzee B."/>
            <person name="Rose L.J."/>
            <person name="Van Niekerk J.M."/>
        </authorList>
    </citation>
    <scope>NUCLEOTIDE SEQUENCE</scope>
    <source>
        <strain evidence="1">STE-U-9442</strain>
    </source>
</reference>
<dbReference type="Proteomes" id="UP001259832">
    <property type="component" value="Unassembled WGS sequence"/>
</dbReference>
<proteinExistence type="predicted"/>
<dbReference type="InterPro" id="IPR040155">
    <property type="entry name" value="CEBPZ/Mak21-like"/>
</dbReference>
<sequence length="92" mass="10035">MDRKLLIALMVGVNRAFPYVNAIASANFAEEIDSLFQVMHRAHHSTSVQALMLLFQVMNSTNSASGNSTLRYMANSYIGKIPATAVSSTKVL</sequence>
<accession>A0AAD9G0R3</accession>
<protein>
    <submittedName>
        <fullName evidence="1">CCAAT/enhancer-binding protein zeta</fullName>
    </submittedName>
</protein>
<dbReference type="PANTHER" id="PTHR12048">
    <property type="entry name" value="CCAAT-BINDING FACTOR-RELATED"/>
    <property type="match status" value="1"/>
</dbReference>
<dbReference type="AlphaFoldDB" id="A0AAD9G0R3"/>
<evidence type="ECO:0000313" key="1">
    <source>
        <dbReference type="EMBL" id="KAK1929382.1"/>
    </source>
</evidence>
<keyword evidence="2" id="KW-1185">Reference proteome</keyword>
<organism evidence="1 2">
    <name type="scientific">Phytophthora citrophthora</name>
    <dbReference type="NCBI Taxonomy" id="4793"/>
    <lineage>
        <taxon>Eukaryota</taxon>
        <taxon>Sar</taxon>
        <taxon>Stramenopiles</taxon>
        <taxon>Oomycota</taxon>
        <taxon>Peronosporomycetes</taxon>
        <taxon>Peronosporales</taxon>
        <taxon>Peronosporaceae</taxon>
        <taxon>Phytophthora</taxon>
    </lineage>
</organism>
<gene>
    <name evidence="1" type="ORF">P3T76_015134</name>
</gene>
<name>A0AAD9G0R3_9STRA</name>
<dbReference type="GO" id="GO:0005634">
    <property type="term" value="C:nucleus"/>
    <property type="evidence" value="ECO:0007669"/>
    <property type="project" value="TreeGrafter"/>
</dbReference>
<dbReference type="PANTHER" id="PTHR12048:SF0">
    <property type="entry name" value="CCAAT_ENHANCER-BINDING PROTEIN ZETA"/>
    <property type="match status" value="1"/>
</dbReference>